<evidence type="ECO:0000256" key="2">
    <source>
        <dbReference type="ARBA" id="ARBA00022741"/>
    </source>
</evidence>
<evidence type="ECO:0000313" key="9">
    <source>
        <dbReference type="EMBL" id="GIL68721.1"/>
    </source>
</evidence>
<dbReference type="InterPro" id="IPR000719">
    <property type="entry name" value="Prot_kinase_dom"/>
</dbReference>
<dbReference type="EMBL" id="BNCO01000126">
    <property type="protein sequence ID" value="GIL68721.1"/>
    <property type="molecule type" value="Genomic_DNA"/>
</dbReference>
<feature type="region of interest" description="Disordered" evidence="6">
    <location>
        <begin position="316"/>
        <end position="344"/>
    </location>
</feature>
<comment type="caution">
    <text evidence="9">The sequence shown here is derived from an EMBL/GenBank/DDBJ whole genome shotgun (WGS) entry which is preliminary data.</text>
</comment>
<keyword evidence="2 5" id="KW-0547">Nucleotide-binding</keyword>
<evidence type="ECO:0000256" key="4">
    <source>
        <dbReference type="ARBA" id="ARBA00022840"/>
    </source>
</evidence>
<organism evidence="9 10">
    <name type="scientific">Volvox africanus</name>
    <dbReference type="NCBI Taxonomy" id="51714"/>
    <lineage>
        <taxon>Eukaryota</taxon>
        <taxon>Viridiplantae</taxon>
        <taxon>Chlorophyta</taxon>
        <taxon>core chlorophytes</taxon>
        <taxon>Chlorophyceae</taxon>
        <taxon>CS clade</taxon>
        <taxon>Chlamydomonadales</taxon>
        <taxon>Volvocaceae</taxon>
        <taxon>Volvox</taxon>
    </lineage>
</organism>
<dbReference type="PROSITE" id="PS50011">
    <property type="entry name" value="PROTEIN_KINASE_DOM"/>
    <property type="match status" value="1"/>
</dbReference>
<evidence type="ECO:0000256" key="3">
    <source>
        <dbReference type="ARBA" id="ARBA00022777"/>
    </source>
</evidence>
<feature type="domain" description="Protein kinase" evidence="8">
    <location>
        <begin position="608"/>
        <end position="894"/>
    </location>
</feature>
<keyword evidence="7" id="KW-0812">Transmembrane</keyword>
<dbReference type="InterPro" id="IPR008271">
    <property type="entry name" value="Ser/Thr_kinase_AS"/>
</dbReference>
<feature type="region of interest" description="Disordered" evidence="6">
    <location>
        <begin position="388"/>
        <end position="449"/>
    </location>
</feature>
<feature type="region of interest" description="Disordered" evidence="6">
    <location>
        <begin position="524"/>
        <end position="545"/>
    </location>
</feature>
<dbReference type="SUPFAM" id="SSF56112">
    <property type="entry name" value="Protein kinase-like (PK-like)"/>
    <property type="match status" value="1"/>
</dbReference>
<evidence type="ECO:0000313" key="10">
    <source>
        <dbReference type="Proteomes" id="UP000747399"/>
    </source>
</evidence>
<dbReference type="GO" id="GO:0005524">
    <property type="term" value="F:ATP binding"/>
    <property type="evidence" value="ECO:0007669"/>
    <property type="project" value="UniProtKB-UniRule"/>
</dbReference>
<feature type="transmembrane region" description="Helical" evidence="7">
    <location>
        <begin position="21"/>
        <end position="39"/>
    </location>
</feature>
<dbReference type="InterPro" id="IPR011009">
    <property type="entry name" value="Kinase-like_dom_sf"/>
</dbReference>
<keyword evidence="10" id="KW-1185">Reference proteome</keyword>
<gene>
    <name evidence="9" type="ORF">Vafri_21969</name>
</gene>
<evidence type="ECO:0000259" key="8">
    <source>
        <dbReference type="PROSITE" id="PS50011"/>
    </source>
</evidence>
<dbReference type="PROSITE" id="PS00108">
    <property type="entry name" value="PROTEIN_KINASE_ST"/>
    <property type="match status" value="1"/>
</dbReference>
<dbReference type="Gene3D" id="1.10.510.10">
    <property type="entry name" value="Transferase(Phosphotransferase) domain 1"/>
    <property type="match status" value="1"/>
</dbReference>
<dbReference type="Gene3D" id="3.30.200.20">
    <property type="entry name" value="Phosphorylase Kinase, domain 1"/>
    <property type="match status" value="1"/>
</dbReference>
<dbReference type="InterPro" id="IPR051681">
    <property type="entry name" value="Ser/Thr_Kinases-Pseudokinases"/>
</dbReference>
<feature type="compositionally biased region" description="Basic and acidic residues" evidence="6">
    <location>
        <begin position="393"/>
        <end position="408"/>
    </location>
</feature>
<dbReference type="SMART" id="SM00220">
    <property type="entry name" value="S_TKc"/>
    <property type="match status" value="1"/>
</dbReference>
<dbReference type="GO" id="GO:0004674">
    <property type="term" value="F:protein serine/threonine kinase activity"/>
    <property type="evidence" value="ECO:0007669"/>
    <property type="project" value="TreeGrafter"/>
</dbReference>
<feature type="region of interest" description="Disordered" evidence="6">
    <location>
        <begin position="199"/>
        <end position="226"/>
    </location>
</feature>
<name>A0A8J4BV23_9CHLO</name>
<keyword evidence="1" id="KW-0808">Transferase</keyword>
<dbReference type="PANTHER" id="PTHR44329">
    <property type="entry name" value="SERINE/THREONINE-PROTEIN KINASE TNNI3K-RELATED"/>
    <property type="match status" value="1"/>
</dbReference>
<dbReference type="AlphaFoldDB" id="A0A8J4BV23"/>
<keyword evidence="3" id="KW-0418">Kinase</keyword>
<evidence type="ECO:0000256" key="1">
    <source>
        <dbReference type="ARBA" id="ARBA00022679"/>
    </source>
</evidence>
<accession>A0A8J4BV23</accession>
<dbReference type="Pfam" id="PF00069">
    <property type="entry name" value="Pkinase"/>
    <property type="match status" value="1"/>
</dbReference>
<keyword evidence="7" id="KW-1133">Transmembrane helix</keyword>
<feature type="binding site" evidence="5">
    <location>
        <position position="635"/>
    </location>
    <ligand>
        <name>ATP</name>
        <dbReference type="ChEBI" id="CHEBI:30616"/>
    </ligand>
</feature>
<feature type="region of interest" description="Disordered" evidence="6">
    <location>
        <begin position="905"/>
        <end position="933"/>
    </location>
</feature>
<reference evidence="9" key="1">
    <citation type="journal article" date="2021" name="Proc. Natl. Acad. Sci. U.S.A.">
        <title>Three genomes in the algal genus Volvox reveal the fate of a haploid sex-determining region after a transition to homothallism.</title>
        <authorList>
            <person name="Yamamoto K."/>
            <person name="Hamaji T."/>
            <person name="Kawai-Toyooka H."/>
            <person name="Matsuzaki R."/>
            <person name="Takahashi F."/>
            <person name="Nishimura Y."/>
            <person name="Kawachi M."/>
            <person name="Noguchi H."/>
            <person name="Minakuchi Y."/>
            <person name="Umen J.G."/>
            <person name="Toyoda A."/>
            <person name="Nozaki H."/>
        </authorList>
    </citation>
    <scope>NUCLEOTIDE SEQUENCE</scope>
    <source>
        <strain evidence="9">NIES-3780</strain>
    </source>
</reference>
<evidence type="ECO:0000256" key="6">
    <source>
        <dbReference type="SAM" id="MobiDB-lite"/>
    </source>
</evidence>
<feature type="compositionally biased region" description="Polar residues" evidence="6">
    <location>
        <begin position="216"/>
        <end position="226"/>
    </location>
</feature>
<feature type="compositionally biased region" description="Gly residues" evidence="6">
    <location>
        <begin position="334"/>
        <end position="344"/>
    </location>
</feature>
<dbReference type="InterPro" id="IPR017441">
    <property type="entry name" value="Protein_kinase_ATP_BS"/>
</dbReference>
<evidence type="ECO:0000256" key="7">
    <source>
        <dbReference type="SAM" id="Phobius"/>
    </source>
</evidence>
<protein>
    <recommendedName>
        <fullName evidence="8">Protein kinase domain-containing protein</fullName>
    </recommendedName>
</protein>
<keyword evidence="4 5" id="KW-0067">ATP-binding</keyword>
<dbReference type="Proteomes" id="UP000747399">
    <property type="component" value="Unassembled WGS sequence"/>
</dbReference>
<sequence>MKGIPMPKESFDLYQRFRTRGCVIIMLIFAPLMPAKGFMEEIGFTKANNMQLYAGGDLAALCSTGGDLAAAFANTTVQFVYLVDDIVVNDADWAPFNTPITLWRNTTVSGLYSEAERWPMLDLNFRLNKIRLGPGVTLTFTQVAIRNWRRGIYFQAPGFDLVANSPDSASSGRGGPQPAGLLLLRNVALVQRTCLPESISRNSTSSLPRPPELPGEQSNSRLPQSPSCINSTSAPAMMSCWAAVGLYWDLAMYGYNFNEKLGPERAGYNLWFLNCHYKCETVLSEDCIRRYTPIFCYLKAFPDAVASNGTATVTTATTATGGDNPQSGEDDRSSGGGGGGGGGGGNSSKLLAPLLGGLLGGCAVVALGIGVLFVLWRRNRQLSIRGRYGVSSEPHDGPAKEGLEERSMASEQDAAGIPRPPPPAKAAAAAPSPQPRKLQPPVGATVKRHDAGGNVAGAAADLDSDRGGGDLSGNTGNLAIAAITTAAQAALAGSTETGFAPLCGPDLSSVGASRPFSGVLMVEGTPAPGESGGGGGGEEEGGQRSAAACTNRFWSQTGLKERERSGSLTAIPKLHCTSDELALLPVTPYTPLQPGINLNSQTVGATVKLLPVTLGKGAFGRVVEGMYGGKRVAVKLLNTGLLTGVEEVRTAVTTGEPGAQEPSLHGRGKTAWKALVQEVEVLGRCQHPNIVKLLAASLMPPRVCLVMELMDTSLDRLLHGVEGRMLHLDTVLHIAVQVARALSYLHPTVLHRDLKPANILISQPQSDRPVAKLADFGVSRLQTTVHATKNTEVGTAPYVAPESFDALNPSMTDRAEIYSFGVILWELLTGKRPWQGSSTAQISFAVAVHHDRLPLGDVPEERCPPKVRSLVVACWRRDPARRPAAAEVVKSLVLAQEAMLTASGSPAYSAEGPASSLGLAQSIGPKSADPLPR</sequence>
<feature type="transmembrane region" description="Helical" evidence="7">
    <location>
        <begin position="354"/>
        <end position="376"/>
    </location>
</feature>
<dbReference type="PANTHER" id="PTHR44329:SF214">
    <property type="entry name" value="PROTEIN KINASE DOMAIN-CONTAINING PROTEIN"/>
    <property type="match status" value="1"/>
</dbReference>
<keyword evidence="7" id="KW-0472">Membrane</keyword>
<proteinExistence type="predicted"/>
<evidence type="ECO:0000256" key="5">
    <source>
        <dbReference type="PROSITE-ProRule" id="PRU10141"/>
    </source>
</evidence>
<dbReference type="PROSITE" id="PS00107">
    <property type="entry name" value="PROTEIN_KINASE_ATP"/>
    <property type="match status" value="1"/>
</dbReference>